<keyword evidence="3" id="KW-0472">Membrane</keyword>
<dbReference type="AlphaFoldDB" id="A0A0N4V7T7"/>
<reference evidence="7" key="1">
    <citation type="submission" date="2017-02" db="UniProtKB">
        <authorList>
            <consortium name="WormBaseParasite"/>
        </authorList>
    </citation>
    <scope>IDENTIFICATION</scope>
</reference>
<dbReference type="OrthoDB" id="430826at2759"/>
<evidence type="ECO:0000313" key="5">
    <source>
        <dbReference type="EMBL" id="VDD91221.1"/>
    </source>
</evidence>
<accession>A0A0N4V7T7</accession>
<evidence type="ECO:0000256" key="2">
    <source>
        <dbReference type="ARBA" id="ARBA00023292"/>
    </source>
</evidence>
<feature type="domain" description="Laminin N-terminal" evidence="4">
    <location>
        <begin position="47"/>
        <end position="77"/>
    </location>
</feature>
<evidence type="ECO:0000313" key="6">
    <source>
        <dbReference type="Proteomes" id="UP000274131"/>
    </source>
</evidence>
<evidence type="ECO:0000256" key="3">
    <source>
        <dbReference type="SAM" id="Phobius"/>
    </source>
</evidence>
<feature type="transmembrane region" description="Helical" evidence="3">
    <location>
        <begin position="6"/>
        <end position="27"/>
    </location>
</feature>
<organism evidence="7">
    <name type="scientific">Enterobius vermicularis</name>
    <name type="common">Human pinworm</name>
    <dbReference type="NCBI Taxonomy" id="51028"/>
    <lineage>
        <taxon>Eukaryota</taxon>
        <taxon>Metazoa</taxon>
        <taxon>Ecdysozoa</taxon>
        <taxon>Nematoda</taxon>
        <taxon>Chromadorea</taxon>
        <taxon>Rhabditida</taxon>
        <taxon>Spirurina</taxon>
        <taxon>Oxyuridomorpha</taxon>
        <taxon>Oxyuroidea</taxon>
        <taxon>Oxyuridae</taxon>
        <taxon>Enterobius</taxon>
    </lineage>
</organism>
<dbReference type="Proteomes" id="UP000274131">
    <property type="component" value="Unassembled WGS sequence"/>
</dbReference>
<keyword evidence="3" id="KW-0812">Transmembrane</keyword>
<sequence>MQLWPSYSSVAIVAVTVSALLPVLFAAHYSQFSMRKLDYDPCYQNGRPIHCIPDFINAAFGKPVVASSTCGQFGPTR</sequence>
<evidence type="ECO:0000259" key="4">
    <source>
        <dbReference type="PROSITE" id="PS51117"/>
    </source>
</evidence>
<proteinExistence type="predicted"/>
<gene>
    <name evidence="5" type="ORF">EVEC_LOCUS5972</name>
</gene>
<dbReference type="STRING" id="51028.A0A0N4V7T7"/>
<dbReference type="EMBL" id="UXUI01008330">
    <property type="protein sequence ID" value="VDD91221.1"/>
    <property type="molecule type" value="Genomic_DNA"/>
</dbReference>
<dbReference type="PROSITE" id="PS51117">
    <property type="entry name" value="LAMININ_NTER"/>
    <property type="match status" value="1"/>
</dbReference>
<keyword evidence="3" id="KW-1133">Transmembrane helix</keyword>
<protein>
    <submittedName>
        <fullName evidence="7">Laminin N-terminal domain-containing protein</fullName>
    </submittedName>
</protein>
<dbReference type="InterPro" id="IPR008211">
    <property type="entry name" value="Laminin_N"/>
</dbReference>
<dbReference type="WBParaSite" id="EVEC_0000636101-mRNA-1">
    <property type="protein sequence ID" value="EVEC_0000636101-mRNA-1"/>
    <property type="gene ID" value="EVEC_0000636101"/>
</dbReference>
<keyword evidence="6" id="KW-1185">Reference proteome</keyword>
<reference evidence="5 6" key="2">
    <citation type="submission" date="2018-10" db="EMBL/GenBank/DDBJ databases">
        <authorList>
            <consortium name="Pathogen Informatics"/>
        </authorList>
    </citation>
    <scope>NUCLEOTIDE SEQUENCE [LARGE SCALE GENOMIC DNA]</scope>
</reference>
<evidence type="ECO:0000256" key="1">
    <source>
        <dbReference type="ARBA" id="ARBA00023157"/>
    </source>
</evidence>
<name>A0A0N4V7T7_ENTVE</name>
<dbReference type="Gene3D" id="2.60.120.260">
    <property type="entry name" value="Galactose-binding domain-like"/>
    <property type="match status" value="1"/>
</dbReference>
<evidence type="ECO:0000313" key="7">
    <source>
        <dbReference type="WBParaSite" id="EVEC_0000636101-mRNA-1"/>
    </source>
</evidence>
<keyword evidence="2" id="KW-0424">Laminin EGF-like domain</keyword>
<keyword evidence="1" id="KW-1015">Disulfide bond</keyword>